<evidence type="ECO:0000256" key="2">
    <source>
        <dbReference type="SAM" id="MobiDB-lite"/>
    </source>
</evidence>
<feature type="compositionally biased region" description="Basic and acidic residues" evidence="2">
    <location>
        <begin position="413"/>
        <end position="423"/>
    </location>
</feature>
<feature type="region of interest" description="Disordered" evidence="2">
    <location>
        <begin position="879"/>
        <end position="918"/>
    </location>
</feature>
<dbReference type="Pfam" id="PF00642">
    <property type="entry name" value="zf-CCCH"/>
    <property type="match status" value="1"/>
</dbReference>
<feature type="compositionally biased region" description="Polar residues" evidence="2">
    <location>
        <begin position="246"/>
        <end position="266"/>
    </location>
</feature>
<protein>
    <recommendedName>
        <fullName evidence="3">C3H1-type domain-containing protein</fullName>
    </recommendedName>
</protein>
<feature type="compositionally biased region" description="Basic and acidic residues" evidence="2">
    <location>
        <begin position="367"/>
        <end position="381"/>
    </location>
</feature>
<dbReference type="GeneID" id="28959180"/>
<dbReference type="KEGG" id="fox:FOXG_18474"/>
<proteinExistence type="predicted"/>
<feature type="compositionally biased region" description="Basic and acidic residues" evidence="2">
    <location>
        <begin position="753"/>
        <end position="763"/>
    </location>
</feature>
<feature type="region of interest" description="Disordered" evidence="2">
    <location>
        <begin position="628"/>
        <end position="706"/>
    </location>
</feature>
<dbReference type="OrthoDB" id="1922977at2759"/>
<feature type="domain" description="C3H1-type" evidence="3">
    <location>
        <begin position="1052"/>
        <end position="1080"/>
    </location>
</feature>
<feature type="compositionally biased region" description="Polar residues" evidence="2">
    <location>
        <begin position="124"/>
        <end position="135"/>
    </location>
</feature>
<feature type="compositionally biased region" description="Polar residues" evidence="2">
    <location>
        <begin position="389"/>
        <end position="401"/>
    </location>
</feature>
<name>A0A0J9UJ27_FUSO4</name>
<keyword evidence="1" id="KW-0863">Zinc-finger</keyword>
<feature type="compositionally biased region" description="Acidic residues" evidence="2">
    <location>
        <begin position="146"/>
        <end position="157"/>
    </location>
</feature>
<feature type="compositionally biased region" description="Polar residues" evidence="2">
    <location>
        <begin position="223"/>
        <end position="238"/>
    </location>
</feature>
<sequence length="1184" mass="129788">MRSGTSSLIRENLEYSPQMSRYVYGHGAAQGYQTSQPYAYSANESYHPALYHNDAAGTQPAHGQGVAEAYEYNQTAIPGLGMRFSHDTANWQPTLPQNIPDTQIDSTSAMTTGVTTKPDDNDASSHSITYNSRSTIAMDVDKMEEGELSEGELEDIYEPNGIDGPDAENQGSQPPDSTAAKHHTTKNLQNNHDAEKRASNSKQLGRERSGSYSPYLSPREIESNGSENGGSNTRNSRVANDLKMTESATVMKTTNDNGGEYSSSPRPDTRHIDSIISESKKRAEKAILHLWPLNVRYHNYIEEGIDRALLDELFEEMGLDLEATTANQGEAKRPSMSKVAKVPSNTLDQESPSTVASTATTGPRGVEQMKDKSEERKDRIARLLAAKGSKTTVGDTDNTKPTYPMSLLPGNTKTDKTKSQSEKSKLIQQKMEALIKAREANAKAAPQAHTPSEPHLPLPVTETSRSQSLARADSMNIDEQTEANVEIADPATVPSIPGLFLSSNAPSPVPHQRKRPVAADLNENSTAMSHKRPFGQTRESRPFLIDVSDDEDDAEMEIDSPELRPSSIQRPMTPGSRTASFRDHPALPDSASRRAASSPKTAGTPTTSANGMYDLESMNKKIEDMKRKIAEAEARKKAKQSGNNSPLPQSGSPSKEGSVDVPTPPAPAVRRAVSTNTEVVQGSPASSVHHSPHAIAKLPKARDQSVIARPSLRARVASERLPILEAQRRAQAEQLKHLYSEAARLEKEIQNSLAEEERLKEDAAENELNPSTPNESELENFQRDSLDMVTNAQRSSQETNSKETLTGLAENEKMNLSCDEVEPDASMDEASSIESTNNKETIDEPLQGELRELENHRTKETTVPGSHSALATRSSITHNTVNISGDPAMNGAEEAEEDVAMEEADTSSEEDTDDYEPTHVGIRLPDPQSPVSWHSSPFHAPLDHGVLETSDTDMQGMATTTPITQPISTGDGDTESETHREVDKLGLFLGCKANSLQAEAQKALRVCEKIDKTTFVPYETPLQYFRAYRFHPQYSGSVAGGLRSLTYSNKIDVTREVCPDQLIEGACPRGSECQFQHFENMQVPGTCYHDPRNTTKNKRGRMPVEGTLTCRAAIDDQILLQLGAYGNCEAEQHDQYVEGLRELLTDFRKRKVKDFDAISNGIIEYRAKFLGDKTKILPLGAVTL</sequence>
<feature type="region of interest" description="Disordered" evidence="2">
    <location>
        <begin position="325"/>
        <end position="423"/>
    </location>
</feature>
<dbReference type="AlphaFoldDB" id="A0A0J9UJ27"/>
<dbReference type="VEuPathDB" id="FungiDB:FOXG_18474"/>
<feature type="compositionally biased region" description="Polar residues" evidence="2">
    <location>
        <begin position="343"/>
        <end position="361"/>
    </location>
</feature>
<dbReference type="GO" id="GO:0008270">
    <property type="term" value="F:zinc ion binding"/>
    <property type="evidence" value="ECO:0007669"/>
    <property type="project" value="UniProtKB-KW"/>
</dbReference>
<organism evidence="4 5">
    <name type="scientific">Fusarium oxysporum f. sp. lycopersici (strain 4287 / CBS 123668 / FGSC 9935 / NRRL 34936)</name>
    <name type="common">Fusarium vascular wilt of tomato</name>
    <dbReference type="NCBI Taxonomy" id="426428"/>
    <lineage>
        <taxon>Eukaryota</taxon>
        <taxon>Fungi</taxon>
        <taxon>Dikarya</taxon>
        <taxon>Ascomycota</taxon>
        <taxon>Pezizomycotina</taxon>
        <taxon>Sordariomycetes</taxon>
        <taxon>Hypocreomycetidae</taxon>
        <taxon>Hypocreales</taxon>
        <taxon>Nectriaceae</taxon>
        <taxon>Fusarium</taxon>
        <taxon>Fusarium oxysporum species complex</taxon>
    </lineage>
</organism>
<reference evidence="4" key="1">
    <citation type="submission" date="2007-04" db="EMBL/GenBank/DDBJ databases">
        <authorList>
            <consortium name="The Broad Institute Genome Sequencing Platform"/>
            <person name="Birren B."/>
            <person name="Lander E."/>
            <person name="Galagan J."/>
            <person name="Nusbaum C."/>
            <person name="Devon K."/>
            <person name="Ma L.-J."/>
            <person name="Jaffe D."/>
            <person name="Butler J."/>
            <person name="Alvarez P."/>
            <person name="Gnerre S."/>
            <person name="Grabherr M."/>
            <person name="Kleber M."/>
            <person name="Mauceli E."/>
            <person name="Brockman W."/>
            <person name="MacCallum I.A."/>
            <person name="Young S."/>
            <person name="LaButti K."/>
            <person name="DeCaprio D."/>
            <person name="Crawford M."/>
            <person name="Koehrsen M."/>
            <person name="Engels R."/>
            <person name="Montgomery P."/>
            <person name="Pearson M."/>
            <person name="Howarth C."/>
            <person name="Larson L."/>
            <person name="White J."/>
            <person name="O'Leary S."/>
            <person name="Kodira C."/>
            <person name="Zeng Q."/>
            <person name="Yandava C."/>
            <person name="Alvarado L."/>
            <person name="Kistler C."/>
            <person name="Shim W.-B."/>
            <person name="Kang S."/>
            <person name="Woloshuk C."/>
        </authorList>
    </citation>
    <scope>NUCLEOTIDE SEQUENCE</scope>
    <source>
        <strain evidence="4">4287</strain>
    </source>
</reference>
<feature type="region of interest" description="Disordered" evidence="2">
    <location>
        <begin position="440"/>
        <end position="472"/>
    </location>
</feature>
<keyword evidence="1" id="KW-0862">Zinc</keyword>
<gene>
    <name evidence="4" type="ORF">FOXG_18474</name>
</gene>
<evidence type="ECO:0000313" key="5">
    <source>
        <dbReference type="Proteomes" id="UP000009097"/>
    </source>
</evidence>
<accession>A0A0J9UJ27</accession>
<dbReference type="InterPro" id="IPR000571">
    <property type="entry name" value="Znf_CCCH"/>
</dbReference>
<feature type="compositionally biased region" description="Acidic residues" evidence="2">
    <location>
        <begin position="893"/>
        <end position="915"/>
    </location>
</feature>
<feature type="region of interest" description="Disordered" evidence="2">
    <location>
        <begin position="524"/>
        <end position="615"/>
    </location>
</feature>
<dbReference type="Proteomes" id="UP000009097">
    <property type="component" value="Unassembled WGS sequence"/>
</dbReference>
<evidence type="ECO:0000313" key="4">
    <source>
        <dbReference type="EMBL" id="KNA98857.1"/>
    </source>
</evidence>
<reference evidence="4" key="2">
    <citation type="journal article" date="2010" name="Nature">
        <title>Comparative genomics reveals mobile pathogenicity chromosomes in Fusarium.</title>
        <authorList>
            <person name="Ma L.J."/>
            <person name="van der Does H.C."/>
            <person name="Borkovich K.A."/>
            <person name="Coleman J.J."/>
            <person name="Daboussi M.J."/>
            <person name="Di Pietro A."/>
            <person name="Dufresne M."/>
            <person name="Freitag M."/>
            <person name="Grabherr M."/>
            <person name="Henrissat B."/>
            <person name="Houterman P.M."/>
            <person name="Kang S."/>
            <person name="Shim W.B."/>
            <person name="Woloshuk C."/>
            <person name="Xie X."/>
            <person name="Xu J.R."/>
            <person name="Antoniw J."/>
            <person name="Baker S.E."/>
            <person name="Bluhm B.H."/>
            <person name="Breakspear A."/>
            <person name="Brown D.W."/>
            <person name="Butchko R.A."/>
            <person name="Chapman S."/>
            <person name="Coulson R."/>
            <person name="Coutinho P.M."/>
            <person name="Danchin E.G."/>
            <person name="Diener A."/>
            <person name="Gale L.R."/>
            <person name="Gardiner D.M."/>
            <person name="Goff S."/>
            <person name="Hammond-Kosack K.E."/>
            <person name="Hilburn K."/>
            <person name="Hua-Van A."/>
            <person name="Jonkers W."/>
            <person name="Kazan K."/>
            <person name="Kodira C.D."/>
            <person name="Koehrsen M."/>
            <person name="Kumar L."/>
            <person name="Lee Y.H."/>
            <person name="Li L."/>
            <person name="Manners J.M."/>
            <person name="Miranda-Saavedra D."/>
            <person name="Mukherjee M."/>
            <person name="Park G."/>
            <person name="Park J."/>
            <person name="Park S.Y."/>
            <person name="Proctor R.H."/>
            <person name="Regev A."/>
            <person name="Ruiz-Roldan M.C."/>
            <person name="Sain D."/>
            <person name="Sakthikumar S."/>
            <person name="Sykes S."/>
            <person name="Schwartz D.C."/>
            <person name="Turgeon B.G."/>
            <person name="Wapinski I."/>
            <person name="Yoder O."/>
            <person name="Young S."/>
            <person name="Zeng Q."/>
            <person name="Zhou S."/>
            <person name="Galagan J."/>
            <person name="Cuomo C.A."/>
            <person name="Kistler H.C."/>
            <person name="Rep M."/>
        </authorList>
    </citation>
    <scope>NUCLEOTIDE SEQUENCE [LARGE SCALE GENOMIC DNA]</scope>
    <source>
        <strain evidence="4">4287</strain>
    </source>
</reference>
<feature type="compositionally biased region" description="Acidic residues" evidence="2">
    <location>
        <begin position="547"/>
        <end position="560"/>
    </location>
</feature>
<feature type="region of interest" description="Disordered" evidence="2">
    <location>
        <begin position="753"/>
        <end position="845"/>
    </location>
</feature>
<feature type="compositionally biased region" description="Basic and acidic residues" evidence="2">
    <location>
        <begin position="192"/>
        <end position="209"/>
    </location>
</feature>
<feature type="compositionally biased region" description="Polar residues" evidence="2">
    <location>
        <begin position="640"/>
        <end position="655"/>
    </location>
</feature>
<dbReference type="RefSeq" id="XP_018236903.1">
    <property type="nucleotide sequence ID" value="XM_018398554.1"/>
</dbReference>
<evidence type="ECO:0000256" key="1">
    <source>
        <dbReference type="PROSITE-ProRule" id="PRU00723"/>
    </source>
</evidence>
<feature type="zinc finger region" description="C3H1-type" evidence="1">
    <location>
        <begin position="1052"/>
        <end position="1080"/>
    </location>
</feature>
<feature type="compositionally biased region" description="Polar residues" evidence="2">
    <location>
        <begin position="599"/>
        <end position="610"/>
    </location>
</feature>
<keyword evidence="1" id="KW-0479">Metal-binding</keyword>
<feature type="compositionally biased region" description="Polar residues" evidence="2">
    <location>
        <begin position="566"/>
        <end position="579"/>
    </location>
</feature>
<dbReference type="PROSITE" id="PS50103">
    <property type="entry name" value="ZF_C3H1"/>
    <property type="match status" value="1"/>
</dbReference>
<feature type="region of interest" description="Disordered" evidence="2">
    <location>
        <begin position="109"/>
        <end position="271"/>
    </location>
</feature>
<dbReference type="EMBL" id="DS231698">
    <property type="protein sequence ID" value="KNA98857.1"/>
    <property type="molecule type" value="Genomic_DNA"/>
</dbReference>
<feature type="compositionally biased region" description="Polar residues" evidence="2">
    <location>
        <begin position="788"/>
        <end position="804"/>
    </location>
</feature>
<evidence type="ECO:0000259" key="3">
    <source>
        <dbReference type="PROSITE" id="PS50103"/>
    </source>
</evidence>